<feature type="compositionally biased region" description="Gly residues" evidence="8">
    <location>
        <begin position="897"/>
        <end position="912"/>
    </location>
</feature>
<keyword evidence="11" id="KW-1185">Reference proteome</keyword>
<dbReference type="InterPro" id="IPR016024">
    <property type="entry name" value="ARM-type_fold"/>
</dbReference>
<dbReference type="PROSITE" id="PS50166">
    <property type="entry name" value="IMPORTIN_B_NT"/>
    <property type="match status" value="1"/>
</dbReference>
<evidence type="ECO:0000256" key="1">
    <source>
        <dbReference type="ARBA" id="ARBA00004123"/>
    </source>
</evidence>
<feature type="non-terminal residue" evidence="10">
    <location>
        <position position="1"/>
    </location>
</feature>
<keyword evidence="6" id="KW-0653">Protein transport</keyword>
<dbReference type="AlphaFoldDB" id="A0A7K4IVZ0"/>
<keyword evidence="4" id="KW-0813">Transport</keyword>
<comment type="subcellular location">
    <subcellularLocation>
        <location evidence="2">Cytoplasm</location>
    </subcellularLocation>
    <subcellularLocation>
        <location evidence="1">Nucleus</location>
    </subcellularLocation>
</comment>
<evidence type="ECO:0000256" key="6">
    <source>
        <dbReference type="ARBA" id="ARBA00022927"/>
    </source>
</evidence>
<name>A0A7K4IVZ0_GEOCA</name>
<dbReference type="InterPro" id="IPR013713">
    <property type="entry name" value="XPO2_central"/>
</dbReference>
<dbReference type="InterPro" id="IPR011989">
    <property type="entry name" value="ARM-like"/>
</dbReference>
<dbReference type="FunFam" id="1.25.10.10:FF:000053">
    <property type="entry name" value="Importin 7"/>
    <property type="match status" value="1"/>
</dbReference>
<dbReference type="InterPro" id="IPR001494">
    <property type="entry name" value="Importin-beta_N"/>
</dbReference>
<dbReference type="Gene3D" id="1.25.10.10">
    <property type="entry name" value="Leucine-rich Repeat Variant"/>
    <property type="match status" value="1"/>
</dbReference>
<evidence type="ECO:0000256" key="5">
    <source>
        <dbReference type="ARBA" id="ARBA00022490"/>
    </source>
</evidence>
<dbReference type="OrthoDB" id="760868at2759"/>
<gene>
    <name evidence="10" type="primary">Ipo8</name>
    <name evidence="10" type="ORF">GEOCAL_R07332</name>
</gene>
<dbReference type="PANTHER" id="PTHR10997">
    <property type="entry name" value="IMPORTIN-7, 8, 11"/>
    <property type="match status" value="1"/>
</dbReference>
<reference evidence="10 11" key="1">
    <citation type="submission" date="2019-09" db="EMBL/GenBank/DDBJ databases">
        <title>Bird 10,000 Genomes (B10K) Project - Family phase.</title>
        <authorList>
            <person name="Zhang G."/>
        </authorList>
    </citation>
    <scope>NUCLEOTIDE SEQUENCE [LARGE SCALE GENOMIC DNA]</scope>
    <source>
        <strain evidence="10">B10K-CU-031-07</strain>
        <tissue evidence="10">Muscle</tissue>
    </source>
</reference>
<accession>A0A7K4IVZ0</accession>
<dbReference type="EMBL" id="VWPV01004220">
    <property type="protein sequence ID" value="NWH57232.1"/>
    <property type="molecule type" value="Genomic_DNA"/>
</dbReference>
<feature type="compositionally biased region" description="Acidic residues" evidence="8">
    <location>
        <begin position="875"/>
        <end position="887"/>
    </location>
</feature>
<evidence type="ECO:0000256" key="7">
    <source>
        <dbReference type="ARBA" id="ARBA00023242"/>
    </source>
</evidence>
<keyword evidence="7" id="KW-0539">Nucleus</keyword>
<feature type="compositionally biased region" description="Acidic residues" evidence="8">
    <location>
        <begin position="913"/>
        <end position="925"/>
    </location>
</feature>
<feature type="non-terminal residue" evidence="10">
    <location>
        <position position="1030"/>
    </location>
</feature>
<dbReference type="PANTHER" id="PTHR10997:SF26">
    <property type="entry name" value="IMPORTIN-8"/>
    <property type="match status" value="1"/>
</dbReference>
<comment type="caution">
    <text evidence="10">The sequence shown here is derived from an EMBL/GenBank/DDBJ whole genome shotgun (WGS) entry which is preliminary data.</text>
</comment>
<dbReference type="SUPFAM" id="SSF48371">
    <property type="entry name" value="ARM repeat"/>
    <property type="match status" value="1"/>
</dbReference>
<dbReference type="Pfam" id="PF08506">
    <property type="entry name" value="Cse1"/>
    <property type="match status" value="1"/>
</dbReference>
<evidence type="ECO:0000256" key="4">
    <source>
        <dbReference type="ARBA" id="ARBA00022448"/>
    </source>
</evidence>
<feature type="domain" description="Importin N-terminal" evidence="9">
    <location>
        <begin position="1"/>
        <end position="74"/>
    </location>
</feature>
<comment type="similarity">
    <text evidence="3">Belongs to the importin beta family.</text>
</comment>
<proteinExistence type="inferred from homology"/>
<evidence type="ECO:0000256" key="3">
    <source>
        <dbReference type="ARBA" id="ARBA00007991"/>
    </source>
</evidence>
<evidence type="ECO:0000256" key="8">
    <source>
        <dbReference type="SAM" id="MobiDB-lite"/>
    </source>
</evidence>
<feature type="region of interest" description="Disordered" evidence="8">
    <location>
        <begin position="866"/>
        <end position="925"/>
    </location>
</feature>
<dbReference type="GO" id="GO:0006606">
    <property type="term" value="P:protein import into nucleus"/>
    <property type="evidence" value="ECO:0007669"/>
    <property type="project" value="TreeGrafter"/>
</dbReference>
<dbReference type="Proteomes" id="UP000531151">
    <property type="component" value="Unassembled WGS sequence"/>
</dbReference>
<organism evidence="10 11">
    <name type="scientific">Geococcyx californianus</name>
    <name type="common">Greater roadrunner</name>
    <name type="synonym">Saurothera californiana</name>
    <dbReference type="NCBI Taxonomy" id="8947"/>
    <lineage>
        <taxon>Eukaryota</taxon>
        <taxon>Metazoa</taxon>
        <taxon>Chordata</taxon>
        <taxon>Craniata</taxon>
        <taxon>Vertebrata</taxon>
        <taxon>Euteleostomi</taxon>
        <taxon>Archelosauria</taxon>
        <taxon>Archosauria</taxon>
        <taxon>Dinosauria</taxon>
        <taxon>Saurischia</taxon>
        <taxon>Theropoda</taxon>
        <taxon>Coelurosauria</taxon>
        <taxon>Aves</taxon>
        <taxon>Neognathae</taxon>
        <taxon>Neoaves</taxon>
        <taxon>Otidimorphae</taxon>
        <taxon>Cuculiformes</taxon>
        <taxon>Neomorphidae</taxon>
        <taxon>Geococcyx</taxon>
    </lineage>
</organism>
<evidence type="ECO:0000313" key="10">
    <source>
        <dbReference type="EMBL" id="NWH57232.1"/>
    </source>
</evidence>
<evidence type="ECO:0000313" key="11">
    <source>
        <dbReference type="Proteomes" id="UP000531151"/>
    </source>
</evidence>
<protein>
    <submittedName>
        <fullName evidence="10">IPO8 protein</fullName>
    </submittedName>
</protein>
<keyword evidence="5" id="KW-0963">Cytoplasm</keyword>
<dbReference type="GO" id="GO:0031267">
    <property type="term" value="F:small GTPase binding"/>
    <property type="evidence" value="ECO:0007669"/>
    <property type="project" value="InterPro"/>
</dbReference>
<dbReference type="GO" id="GO:0005635">
    <property type="term" value="C:nuclear envelope"/>
    <property type="evidence" value="ECO:0007669"/>
    <property type="project" value="TreeGrafter"/>
</dbReference>
<dbReference type="SMART" id="SM00913">
    <property type="entry name" value="IBN_N"/>
    <property type="match status" value="1"/>
</dbReference>
<evidence type="ECO:0000256" key="2">
    <source>
        <dbReference type="ARBA" id="ARBA00004496"/>
    </source>
</evidence>
<evidence type="ECO:0000259" key="9">
    <source>
        <dbReference type="PROSITE" id="PS50166"/>
    </source>
</evidence>
<dbReference type="GO" id="GO:0005829">
    <property type="term" value="C:cytosol"/>
    <property type="evidence" value="ECO:0007669"/>
    <property type="project" value="TreeGrafter"/>
</dbReference>
<dbReference type="Pfam" id="PF03810">
    <property type="entry name" value="IBN_N"/>
    <property type="match status" value="1"/>
</dbReference>
<sequence>SYKIINFAPSLLQIIVSDQVEFPVRQAAAIYLKNMVTHYWPDREPPIGEAVFPFNIHENDRQQIRDNIVEGIIRSPDLVRYITAQLTMCLRAIIKHDFPGHWTAVVDKIGYYLQSQNSGSWLGSLLCLYQLVKTYEYKKAEERDPLIAAMQVFLPRIQQQMIQLLPDNSHYSVLLQKQILKIFYALVQYALPLQLVNNQTMTQWMEIFRTIIDRNVPLETLQIDEDDRPELVWWKCKKWALHIVARLFERYGSPGNVTKEYFEFSEFFLKTYAVGIQQVLLRILDQYRQKDYVAPRVLQQTLNYLNQGVIHSVTWKQMKPHIQSITEEVIFSLMCYKDEDEELWQEDPYEYIRMKFDVFEDYASTTTAAQNLLYTAAKKRKEVLPKMMAYCYQILTEPNIDPRKKDGALHVIGSLADILLKKSVFKDQVELMLQNHVFPLFMSDLGYLRARSCWVLNSFSALKFHNELNLRNAVELAKKSLIEDNEMPVKVEAAIALQTLISHQTQAKEYVKPYVRPVMQELLHIIRQTENEDLTVVIRKMIFEYTQEVATIAVDMTQHLAEIFGKVLQSEEYEEVEDKTVMAMGVMQTIHAIVDAVDQHVEITQQLESICLQVIGLVLQKQVIEFYEEILYLANNLTGHMISPQMWQLLGVLYEVFQQDWFEYFPDMMPLLHNYVTLDTDTLLSNPKHLEIIYAMCKKVLTGDAGEDAECHAAKLLEVIVIQCKGRGIDQCIPLFVEAVLERLTRGVKTSELRTMCLQVAIAALYYNPDLLLHTLENIRFPHNSEPITAQFINQWMNDTDCFLGQVLLHDRKMCIIGLSILMELQNRPPAVDAVAAQIVPSILLLFLGLKQVYALRELLEHEDHTKDENHVAEDNEEILSDEEDANEASQAMQENHGGGGGGSGGGGAGGTGEEEDEDDDDDDWDENVLEETALEGFCTPLDLENGVDEYQFFTQALLAVQSRDAAWYHSLTAPLSEDQKKQLQEIYTLAEHRQNAAVKTKTIEQHGYTFDDKGLITAFNFAGSTPGGN</sequence>